<dbReference type="Proteomes" id="UP000295150">
    <property type="component" value="Unassembled WGS sequence"/>
</dbReference>
<dbReference type="AlphaFoldDB" id="A0A4R6HPC0"/>
<gene>
    <name evidence="1" type="ORF">DFO68_105187</name>
</gene>
<protein>
    <submittedName>
        <fullName evidence="1">Uncharacterized protein</fullName>
    </submittedName>
</protein>
<evidence type="ECO:0000313" key="1">
    <source>
        <dbReference type="EMBL" id="TDO10662.1"/>
    </source>
</evidence>
<reference evidence="1 2" key="1">
    <citation type="submission" date="2019-03" db="EMBL/GenBank/DDBJ databases">
        <title>Freshwater and sediment microbial communities from various areas in North America, analyzing microbe dynamics in response to fracking.</title>
        <authorList>
            <person name="Lamendella R."/>
        </authorList>
    </citation>
    <scope>NUCLEOTIDE SEQUENCE [LARGE SCALE GENOMIC DNA]</scope>
    <source>
        <strain evidence="1 2">1_TX</strain>
    </source>
</reference>
<sequence>MKISNAPVSYQTHVRPAQVRDMIRHCTALQAAYDRLASATIQHPQYFLDVSAQPDWRVVAMQWPSQPEVTAFREAALNNHFVCANWKPFDQLQGEAYRSREALLQGRPLVPMEADFPWLRRFIHSVVTWERDKADPCPPTLRVAAANQGWTLVASALQQELKAFVSGDDPGTELGR</sequence>
<proteinExistence type="predicted"/>
<accession>A0A4R6HPC0</accession>
<dbReference type="EMBL" id="SNWH01000005">
    <property type="protein sequence ID" value="TDO10662.1"/>
    <property type="molecule type" value="Genomic_DNA"/>
</dbReference>
<organism evidence="1 2">
    <name type="scientific">Halomonas ventosae</name>
    <dbReference type="NCBI Taxonomy" id="229007"/>
    <lineage>
        <taxon>Bacteria</taxon>
        <taxon>Pseudomonadati</taxon>
        <taxon>Pseudomonadota</taxon>
        <taxon>Gammaproteobacteria</taxon>
        <taxon>Oceanospirillales</taxon>
        <taxon>Halomonadaceae</taxon>
        <taxon>Halomonas</taxon>
    </lineage>
</organism>
<dbReference type="RefSeq" id="WP_133482796.1">
    <property type="nucleotide sequence ID" value="NZ_SNWH01000005.1"/>
</dbReference>
<name>A0A4R6HPC0_9GAMM</name>
<comment type="caution">
    <text evidence="1">The sequence shown here is derived from an EMBL/GenBank/DDBJ whole genome shotgun (WGS) entry which is preliminary data.</text>
</comment>
<evidence type="ECO:0000313" key="2">
    <source>
        <dbReference type="Proteomes" id="UP000295150"/>
    </source>
</evidence>
<keyword evidence="2" id="KW-1185">Reference proteome</keyword>
<dbReference type="OrthoDB" id="6165083at2"/>